<keyword evidence="2" id="KW-1185">Reference proteome</keyword>
<accession>A0A2U2XA52</accession>
<organism evidence="1 2">
    <name type="scientific">Brumimicrobium oceani</name>
    <dbReference type="NCBI Taxonomy" id="2100725"/>
    <lineage>
        <taxon>Bacteria</taxon>
        <taxon>Pseudomonadati</taxon>
        <taxon>Bacteroidota</taxon>
        <taxon>Flavobacteriia</taxon>
        <taxon>Flavobacteriales</taxon>
        <taxon>Crocinitomicaceae</taxon>
        <taxon>Brumimicrobium</taxon>
    </lineage>
</organism>
<evidence type="ECO:0000313" key="2">
    <source>
        <dbReference type="Proteomes" id="UP000245370"/>
    </source>
</evidence>
<dbReference type="AlphaFoldDB" id="A0A2U2XA52"/>
<proteinExistence type="predicted"/>
<comment type="caution">
    <text evidence="1">The sequence shown here is derived from an EMBL/GenBank/DDBJ whole genome shotgun (WGS) entry which is preliminary data.</text>
</comment>
<reference evidence="1 2" key="2">
    <citation type="submission" date="2018-05" db="EMBL/GenBank/DDBJ databases">
        <authorList>
            <person name="Lanie J.A."/>
            <person name="Ng W.-L."/>
            <person name="Kazmierczak K.M."/>
            <person name="Andrzejewski T.M."/>
            <person name="Davidsen T.M."/>
            <person name="Wayne K.J."/>
            <person name="Tettelin H."/>
            <person name="Glass J.I."/>
            <person name="Rusch D."/>
            <person name="Podicherti R."/>
            <person name="Tsui H.-C.T."/>
            <person name="Winkler M.E."/>
        </authorList>
    </citation>
    <scope>NUCLEOTIDE SEQUENCE [LARGE SCALE GENOMIC DNA]</scope>
    <source>
        <strain evidence="1 2">C305</strain>
    </source>
</reference>
<dbReference type="EMBL" id="QFRJ01000012">
    <property type="protein sequence ID" value="PWH84668.1"/>
    <property type="molecule type" value="Genomic_DNA"/>
</dbReference>
<dbReference type="Proteomes" id="UP000245370">
    <property type="component" value="Unassembled WGS sequence"/>
</dbReference>
<gene>
    <name evidence="1" type="ORF">DIT68_13160</name>
</gene>
<dbReference type="RefSeq" id="WP_109360280.1">
    <property type="nucleotide sequence ID" value="NZ_QFRJ01000012.1"/>
</dbReference>
<name>A0A2U2XA52_9FLAO</name>
<reference evidence="1 2" key="1">
    <citation type="submission" date="2018-05" db="EMBL/GenBank/DDBJ databases">
        <title>Brumimicrobium oceani sp. nov., isolated from coastal sediment.</title>
        <authorList>
            <person name="Kou Y."/>
        </authorList>
    </citation>
    <scope>NUCLEOTIDE SEQUENCE [LARGE SCALE GENOMIC DNA]</scope>
    <source>
        <strain evidence="1 2">C305</strain>
    </source>
</reference>
<protein>
    <submittedName>
        <fullName evidence="1">Uncharacterized protein</fullName>
    </submittedName>
</protein>
<evidence type="ECO:0000313" key="1">
    <source>
        <dbReference type="EMBL" id="PWH84668.1"/>
    </source>
</evidence>
<sequence>MTDGETLRGYGDQISLISEGKEAKGAWNAVEFQDRYSCGNEHSSITLPKNEIVLTSVAVVDFKSKLEFGWRIGRDYSEVFR</sequence>